<dbReference type="RefSeq" id="XP_005651760.1">
    <property type="nucleotide sequence ID" value="XM_005651703.1"/>
</dbReference>
<dbReference type="InterPro" id="IPR004274">
    <property type="entry name" value="FCP1_dom"/>
</dbReference>
<name>I0Z997_COCSC</name>
<dbReference type="SUPFAM" id="SSF52540">
    <property type="entry name" value="P-loop containing nucleoside triphosphate hydrolases"/>
    <property type="match status" value="1"/>
</dbReference>
<dbReference type="PANTHER" id="PTHR12083:SF9">
    <property type="entry name" value="BIFUNCTIONAL POLYNUCLEOTIDE PHOSPHATASE_KINASE"/>
    <property type="match status" value="1"/>
</dbReference>
<feature type="domain" description="FCP1 homology" evidence="2">
    <location>
        <begin position="112"/>
        <end position="276"/>
    </location>
</feature>
<dbReference type="SMART" id="SM00577">
    <property type="entry name" value="CPDc"/>
    <property type="match status" value="1"/>
</dbReference>
<dbReference type="Pfam" id="PF13671">
    <property type="entry name" value="AAA_33"/>
    <property type="match status" value="1"/>
</dbReference>
<keyword evidence="4" id="KW-1185">Reference proteome</keyword>
<dbReference type="STRING" id="574566.I0Z997"/>
<dbReference type="InterPro" id="IPR027417">
    <property type="entry name" value="P-loop_NTPase"/>
</dbReference>
<feature type="region of interest" description="Disordered" evidence="1">
    <location>
        <begin position="306"/>
        <end position="346"/>
    </location>
</feature>
<reference evidence="3 4" key="1">
    <citation type="journal article" date="2012" name="Genome Biol.">
        <title>The genome of the polar eukaryotic microalga coccomyxa subellipsoidea reveals traits of cold adaptation.</title>
        <authorList>
            <person name="Blanc G."/>
            <person name="Agarkova I."/>
            <person name="Grimwood J."/>
            <person name="Kuo A."/>
            <person name="Brueggeman A."/>
            <person name="Dunigan D."/>
            <person name="Gurnon J."/>
            <person name="Ladunga I."/>
            <person name="Lindquist E."/>
            <person name="Lucas S."/>
            <person name="Pangilinan J."/>
            <person name="Proschold T."/>
            <person name="Salamov A."/>
            <person name="Schmutz J."/>
            <person name="Weeks D."/>
            <person name="Yamada T."/>
            <person name="Claverie J.M."/>
            <person name="Grigoriev I."/>
            <person name="Van Etten J."/>
            <person name="Lomsadze A."/>
            <person name="Borodovsky M."/>
        </authorList>
    </citation>
    <scope>NUCLEOTIDE SEQUENCE [LARGE SCALE GENOMIC DNA]</scope>
    <source>
        <strain evidence="3 4">C-169</strain>
    </source>
</reference>
<sequence length="351" mass="38018">MEWRPGPQAAKTLRQRVILLAGLPGSGKTTVAGQLQSLGWVWVNQDTLGSRRACEDALVAALAAGLEVVVDRCNFDITQRSTFLQLARRFGAVVIALQLTTPVDECICRAKARPIHPTLPRENTATVIERFARDFVGINPSEGIGEVYTAANQEEDTFRIGIFTSASSRTCETVVPMLERAAGSSGRPLLAEKDFILTRSHTVGAPHSHVKGGGNTWDTVKPLNQWFKDLSRVFLVDDDAYKAVLGEENNMIVVPCWENDDGDAVLAALTDALLDIMGNLSPDTDVRRYTKAVQESVAVTVGRPVSGAARGANPEEIDLEDADDSMEEESQEHAIPAATNDAAQQSHLVMV</sequence>
<dbReference type="Pfam" id="PF03031">
    <property type="entry name" value="NIF"/>
    <property type="match status" value="1"/>
</dbReference>
<protein>
    <submittedName>
        <fullName evidence="3">P-loop containing nucleoside triphosphate hydrolase protein</fullName>
    </submittedName>
</protein>
<feature type="compositionally biased region" description="Acidic residues" evidence="1">
    <location>
        <begin position="315"/>
        <end position="330"/>
    </location>
</feature>
<keyword evidence="3" id="KW-0378">Hydrolase</keyword>
<accession>I0Z997</accession>
<dbReference type="PANTHER" id="PTHR12083">
    <property type="entry name" value="BIFUNCTIONAL POLYNUCLEOTIDE PHOSPHATASE/KINASE"/>
    <property type="match status" value="1"/>
</dbReference>
<evidence type="ECO:0000313" key="3">
    <source>
        <dbReference type="EMBL" id="EIE27216.1"/>
    </source>
</evidence>
<gene>
    <name evidence="3" type="ORF">COCSUDRAFT_45777</name>
</gene>
<dbReference type="InterPro" id="IPR036412">
    <property type="entry name" value="HAD-like_sf"/>
</dbReference>
<dbReference type="PROSITE" id="PS50969">
    <property type="entry name" value="FCP1"/>
    <property type="match status" value="1"/>
</dbReference>
<evidence type="ECO:0000259" key="2">
    <source>
        <dbReference type="PROSITE" id="PS50969"/>
    </source>
</evidence>
<dbReference type="GO" id="GO:0046403">
    <property type="term" value="F:polynucleotide 3'-phosphatase activity"/>
    <property type="evidence" value="ECO:0007669"/>
    <property type="project" value="TreeGrafter"/>
</dbReference>
<dbReference type="SUPFAM" id="SSF56784">
    <property type="entry name" value="HAD-like"/>
    <property type="match status" value="1"/>
</dbReference>
<dbReference type="Gene3D" id="3.40.50.300">
    <property type="entry name" value="P-loop containing nucleotide triphosphate hydrolases"/>
    <property type="match status" value="1"/>
</dbReference>
<dbReference type="OrthoDB" id="3512845at2759"/>
<dbReference type="AlphaFoldDB" id="I0Z997"/>
<dbReference type="GO" id="GO:0006281">
    <property type="term" value="P:DNA repair"/>
    <property type="evidence" value="ECO:0007669"/>
    <property type="project" value="TreeGrafter"/>
</dbReference>
<comment type="caution">
    <text evidence="3">The sequence shown here is derived from an EMBL/GenBank/DDBJ whole genome shotgun (WGS) entry which is preliminary data.</text>
</comment>
<dbReference type="GeneID" id="17045231"/>
<evidence type="ECO:0000313" key="4">
    <source>
        <dbReference type="Proteomes" id="UP000007264"/>
    </source>
</evidence>
<dbReference type="KEGG" id="csl:COCSUDRAFT_45777"/>
<dbReference type="eggNOG" id="KOG2134">
    <property type="taxonomic scope" value="Eukaryota"/>
</dbReference>
<evidence type="ECO:0000256" key="1">
    <source>
        <dbReference type="SAM" id="MobiDB-lite"/>
    </source>
</evidence>
<dbReference type="Proteomes" id="UP000007264">
    <property type="component" value="Unassembled WGS sequence"/>
</dbReference>
<dbReference type="GO" id="GO:0003690">
    <property type="term" value="F:double-stranded DNA binding"/>
    <property type="evidence" value="ECO:0007669"/>
    <property type="project" value="TreeGrafter"/>
</dbReference>
<dbReference type="GO" id="GO:0046404">
    <property type="term" value="F:ATP-dependent polydeoxyribonucleotide 5'-hydroxyl-kinase activity"/>
    <property type="evidence" value="ECO:0007669"/>
    <property type="project" value="TreeGrafter"/>
</dbReference>
<dbReference type="EMBL" id="AGSI01000001">
    <property type="protein sequence ID" value="EIE27216.1"/>
    <property type="molecule type" value="Genomic_DNA"/>
</dbReference>
<organism evidence="3 4">
    <name type="scientific">Coccomyxa subellipsoidea (strain C-169)</name>
    <name type="common">Green microalga</name>
    <dbReference type="NCBI Taxonomy" id="574566"/>
    <lineage>
        <taxon>Eukaryota</taxon>
        <taxon>Viridiplantae</taxon>
        <taxon>Chlorophyta</taxon>
        <taxon>core chlorophytes</taxon>
        <taxon>Trebouxiophyceae</taxon>
        <taxon>Trebouxiophyceae incertae sedis</taxon>
        <taxon>Coccomyxaceae</taxon>
        <taxon>Coccomyxa</taxon>
        <taxon>Coccomyxa subellipsoidea</taxon>
    </lineage>
</organism>
<proteinExistence type="predicted"/>